<sequence length="311" mass="36074">MKSLNEDLMEIKDQLRRQLKWKEHAERLQTQINNKKEITSILAEKLADEKEDVESLRNLSIANIFSTIAGNKQEKLLVHEKEVIEAKLKYQEAYKVLSELKEEQQEYLLKIKKLGDLNSIYSKMLDRKEKLIHDEQSIWSQALFDLTEAEVDVLGGLQEYEEAIEAGGIAQLALGDAKTSFEKAKGWSTFDMFGGGVISTSMKHSHLDTAKNTVHEAEKRLRQFQDELLDIQNHMKIDLSMSELLTFADYFFDGIVIDWMVHNKITQAMTQIEETFDLVTRTLKKLEEEQILLREKIDELSLERIKLIEQA</sequence>
<dbReference type="Proteomes" id="UP000281498">
    <property type="component" value="Unassembled WGS sequence"/>
</dbReference>
<dbReference type="EMBL" id="PDOE01000001">
    <property type="protein sequence ID" value="RKL69341.1"/>
    <property type="molecule type" value="Genomic_DNA"/>
</dbReference>
<feature type="coiled-coil region" evidence="1">
    <location>
        <begin position="83"/>
        <end position="117"/>
    </location>
</feature>
<keyword evidence="3" id="KW-1185">Reference proteome</keyword>
<gene>
    <name evidence="2" type="ORF">CR203_04755</name>
</gene>
<evidence type="ECO:0000313" key="3">
    <source>
        <dbReference type="Proteomes" id="UP000281498"/>
    </source>
</evidence>
<protein>
    <submittedName>
        <fullName evidence="2">Uncharacterized protein</fullName>
    </submittedName>
</protein>
<accession>A0A3A9KFH4</accession>
<feature type="coiled-coil region" evidence="1">
    <location>
        <begin position="269"/>
        <end position="303"/>
    </location>
</feature>
<dbReference type="AlphaFoldDB" id="A0A3A9KFH4"/>
<feature type="coiled-coil region" evidence="1">
    <location>
        <begin position="207"/>
        <end position="234"/>
    </location>
</feature>
<evidence type="ECO:0000256" key="1">
    <source>
        <dbReference type="SAM" id="Coils"/>
    </source>
</evidence>
<organism evidence="2 3">
    <name type="scientific">Salipaludibacillus neizhouensis</name>
    <dbReference type="NCBI Taxonomy" id="885475"/>
    <lineage>
        <taxon>Bacteria</taxon>
        <taxon>Bacillati</taxon>
        <taxon>Bacillota</taxon>
        <taxon>Bacilli</taxon>
        <taxon>Bacillales</taxon>
        <taxon>Bacillaceae</taxon>
    </lineage>
</organism>
<proteinExistence type="predicted"/>
<reference evidence="2 3" key="1">
    <citation type="submission" date="2017-10" db="EMBL/GenBank/DDBJ databases">
        <title>Bacillus sp. nov., a halophilic bacterium isolated from a Keqin Lake.</title>
        <authorList>
            <person name="Wang H."/>
        </authorList>
    </citation>
    <scope>NUCLEOTIDE SEQUENCE [LARGE SCALE GENOMIC DNA]</scope>
    <source>
        <strain evidence="2 3">KCTC 13187</strain>
    </source>
</reference>
<keyword evidence="1" id="KW-0175">Coiled coil</keyword>
<dbReference type="RefSeq" id="WP_110936020.1">
    <property type="nucleotide sequence ID" value="NZ_KZ614146.1"/>
</dbReference>
<name>A0A3A9KFH4_9BACI</name>
<comment type="caution">
    <text evidence="2">The sequence shown here is derived from an EMBL/GenBank/DDBJ whole genome shotgun (WGS) entry which is preliminary data.</text>
</comment>
<evidence type="ECO:0000313" key="2">
    <source>
        <dbReference type="EMBL" id="RKL69341.1"/>
    </source>
</evidence>
<dbReference type="OrthoDB" id="3540923at2"/>